<dbReference type="AlphaFoldDB" id="A0A221VYY7"/>
<evidence type="ECO:0000313" key="2">
    <source>
        <dbReference type="Proteomes" id="UP000204221"/>
    </source>
</evidence>
<dbReference type="KEGG" id="ahg:AHOG_05225"/>
<dbReference type="InterPro" id="IPR043917">
    <property type="entry name" value="DUF5753"/>
</dbReference>
<accession>A0A221VYY7</accession>
<dbReference type="Pfam" id="PF19054">
    <property type="entry name" value="DUF5753"/>
    <property type="match status" value="1"/>
</dbReference>
<dbReference type="Proteomes" id="UP000204221">
    <property type="component" value="Chromosome"/>
</dbReference>
<proteinExistence type="predicted"/>
<dbReference type="EMBL" id="CP022521">
    <property type="protein sequence ID" value="ASO18698.1"/>
    <property type="molecule type" value="Genomic_DNA"/>
</dbReference>
<organism evidence="1 2">
    <name type="scientific">Actinoalloteichus hoggarensis</name>
    <dbReference type="NCBI Taxonomy" id="1470176"/>
    <lineage>
        <taxon>Bacteria</taxon>
        <taxon>Bacillati</taxon>
        <taxon>Actinomycetota</taxon>
        <taxon>Actinomycetes</taxon>
        <taxon>Pseudonocardiales</taxon>
        <taxon>Pseudonocardiaceae</taxon>
        <taxon>Actinoalloteichus</taxon>
    </lineage>
</organism>
<evidence type="ECO:0000313" key="1">
    <source>
        <dbReference type="EMBL" id="ASO18698.1"/>
    </source>
</evidence>
<protein>
    <submittedName>
        <fullName evidence="1">Uncharacterized protein</fullName>
    </submittedName>
</protein>
<gene>
    <name evidence="1" type="ORF">AHOG_05225</name>
</gene>
<keyword evidence="2" id="KW-1185">Reference proteome</keyword>
<reference evidence="1 2" key="1">
    <citation type="submission" date="2017-07" db="EMBL/GenBank/DDBJ databases">
        <title>Complete genome sequence of Actinoalloteichus hoggarensis DSM 45943, type strain of Actinoalloteichus hoggarensis.</title>
        <authorList>
            <person name="Ruckert C."/>
            <person name="Nouioui I."/>
            <person name="Willmese J."/>
            <person name="van Wezel G."/>
            <person name="Klenk H.-P."/>
            <person name="Kalinowski J."/>
            <person name="Zotchev S.B."/>
        </authorList>
    </citation>
    <scope>NUCLEOTIDE SEQUENCE [LARGE SCALE GENOMIC DNA]</scope>
    <source>
        <strain evidence="1 2">DSM 45943</strain>
    </source>
</reference>
<sequence length="272" mass="30397">MELEHAAPAIERSSAVVSRLENGLTGLRPGDLRRLVEHYARHIDDGEPVDVDAVVELGRGSESRGRWRGYRGSFDRFFRAAVDLEADASVINVYQNEVIWGPLQTESYMRAMFENVRTADQSTEARIKARLDRRRVIEGGTSEVNVVLSESAIRRVHGGRHTMADQMRLLAALAEMPHIHLYVLPFDATQPSVAAFPFAYFRVPPADRNVPAVEIVYLEQFTNGDYLDGPADIAVYSGLWSGLLGSALDTAKSRDFLLRAVKQYEDPPPKET</sequence>
<name>A0A221VYY7_9PSEU</name>